<protein>
    <submittedName>
        <fullName evidence="1">Uncharacterized protein</fullName>
    </submittedName>
</protein>
<evidence type="ECO:0000313" key="1">
    <source>
        <dbReference type="EMBL" id="KAF2470801.1"/>
    </source>
</evidence>
<gene>
    <name evidence="1" type="ORF">BDR25DRAFT_355285</name>
</gene>
<dbReference type="Proteomes" id="UP000799755">
    <property type="component" value="Unassembled WGS sequence"/>
</dbReference>
<reference evidence="1" key="1">
    <citation type="journal article" date="2020" name="Stud. Mycol.">
        <title>101 Dothideomycetes genomes: a test case for predicting lifestyles and emergence of pathogens.</title>
        <authorList>
            <person name="Haridas S."/>
            <person name="Albert R."/>
            <person name="Binder M."/>
            <person name="Bloem J."/>
            <person name="Labutti K."/>
            <person name="Salamov A."/>
            <person name="Andreopoulos B."/>
            <person name="Baker S."/>
            <person name="Barry K."/>
            <person name="Bills G."/>
            <person name="Bluhm B."/>
            <person name="Cannon C."/>
            <person name="Castanera R."/>
            <person name="Culley D."/>
            <person name="Daum C."/>
            <person name="Ezra D."/>
            <person name="Gonzalez J."/>
            <person name="Henrissat B."/>
            <person name="Kuo A."/>
            <person name="Liang C."/>
            <person name="Lipzen A."/>
            <person name="Lutzoni F."/>
            <person name="Magnuson J."/>
            <person name="Mondo S."/>
            <person name="Nolan M."/>
            <person name="Ohm R."/>
            <person name="Pangilinan J."/>
            <person name="Park H.-J."/>
            <person name="Ramirez L."/>
            <person name="Alfaro M."/>
            <person name="Sun H."/>
            <person name="Tritt A."/>
            <person name="Yoshinaga Y."/>
            <person name="Zwiers L.-H."/>
            <person name="Turgeon B."/>
            <person name="Goodwin S."/>
            <person name="Spatafora J."/>
            <person name="Crous P."/>
            <person name="Grigoriev I."/>
        </authorList>
    </citation>
    <scope>NUCLEOTIDE SEQUENCE</scope>
    <source>
        <strain evidence="1">ATCC 200398</strain>
    </source>
</reference>
<evidence type="ECO:0000313" key="2">
    <source>
        <dbReference type="Proteomes" id="UP000799755"/>
    </source>
</evidence>
<keyword evidence="2" id="KW-1185">Reference proteome</keyword>
<dbReference type="EMBL" id="MU003507">
    <property type="protein sequence ID" value="KAF2470801.1"/>
    <property type="molecule type" value="Genomic_DNA"/>
</dbReference>
<name>A0ACB6QVB6_9PLEO</name>
<proteinExistence type="predicted"/>
<accession>A0ACB6QVB6</accession>
<comment type="caution">
    <text evidence="1">The sequence shown here is derived from an EMBL/GenBank/DDBJ whole genome shotgun (WGS) entry which is preliminary data.</text>
</comment>
<organism evidence="1 2">
    <name type="scientific">Lindgomyces ingoldianus</name>
    <dbReference type="NCBI Taxonomy" id="673940"/>
    <lineage>
        <taxon>Eukaryota</taxon>
        <taxon>Fungi</taxon>
        <taxon>Dikarya</taxon>
        <taxon>Ascomycota</taxon>
        <taxon>Pezizomycotina</taxon>
        <taxon>Dothideomycetes</taxon>
        <taxon>Pleosporomycetidae</taxon>
        <taxon>Pleosporales</taxon>
        <taxon>Lindgomycetaceae</taxon>
        <taxon>Lindgomyces</taxon>
    </lineage>
</organism>
<sequence>MSRTGPPKFRIAQACTATSSGYLVIALFQILVRSGSRAEMDFGEVSFPLRVYRILGCGLYENPGAVHRSNAYSQLGTNSPHLLGGRETSSYCQIPEVICATPDCCSPSRVFSRLAYSRAVETGVFNLAIYGTAHTVIDQCVVSLS</sequence>